<feature type="transmembrane region" description="Helical" evidence="1">
    <location>
        <begin position="40"/>
        <end position="64"/>
    </location>
</feature>
<feature type="transmembrane region" description="Helical" evidence="1">
    <location>
        <begin position="12"/>
        <end position="34"/>
    </location>
</feature>
<evidence type="ECO:0000313" key="3">
    <source>
        <dbReference type="EMBL" id="SFL55255.1"/>
    </source>
</evidence>
<gene>
    <name evidence="3" type="ORF">SAMN04487943_102181</name>
</gene>
<reference evidence="4" key="1">
    <citation type="submission" date="2016-10" db="EMBL/GenBank/DDBJ databases">
        <authorList>
            <person name="Varghese N."/>
            <person name="Submissions S."/>
        </authorList>
    </citation>
    <scope>NUCLEOTIDE SEQUENCE [LARGE SCALE GENOMIC DNA]</scope>
    <source>
        <strain evidence="4">CGMCC 1.4250</strain>
    </source>
</reference>
<dbReference type="InterPro" id="IPR014529">
    <property type="entry name" value="UCP026631"/>
</dbReference>
<evidence type="ECO:0000259" key="2">
    <source>
        <dbReference type="Pfam" id="PF03703"/>
    </source>
</evidence>
<name>A0A1I4ILX1_9BACI</name>
<accession>A0A1I4ILX1</accession>
<keyword evidence="4" id="KW-1185">Reference proteome</keyword>
<dbReference type="PIRSF" id="PIRSF026631">
    <property type="entry name" value="UCP026631"/>
    <property type="match status" value="1"/>
</dbReference>
<feature type="domain" description="YdbS-like PH" evidence="2">
    <location>
        <begin position="63"/>
        <end position="142"/>
    </location>
</feature>
<feature type="transmembrane region" description="Helical" evidence="1">
    <location>
        <begin position="359"/>
        <end position="379"/>
    </location>
</feature>
<dbReference type="InterPro" id="IPR005182">
    <property type="entry name" value="YdbS-like_PH"/>
</dbReference>
<feature type="transmembrane region" description="Helical" evidence="1">
    <location>
        <begin position="385"/>
        <end position="403"/>
    </location>
</feature>
<proteinExistence type="predicted"/>
<feature type="transmembrane region" description="Helical" evidence="1">
    <location>
        <begin position="225"/>
        <end position="246"/>
    </location>
</feature>
<feature type="transmembrane region" description="Helical" evidence="1">
    <location>
        <begin position="183"/>
        <end position="205"/>
    </location>
</feature>
<dbReference type="STRING" id="334253.SAMN04487943_102181"/>
<organism evidence="3 4">
    <name type="scientific">Gracilibacillus orientalis</name>
    <dbReference type="NCBI Taxonomy" id="334253"/>
    <lineage>
        <taxon>Bacteria</taxon>
        <taxon>Bacillati</taxon>
        <taxon>Bacillota</taxon>
        <taxon>Bacilli</taxon>
        <taxon>Bacillales</taxon>
        <taxon>Bacillaceae</taxon>
        <taxon>Gracilibacillus</taxon>
    </lineage>
</organism>
<feature type="domain" description="YdbS-like PH" evidence="2">
    <location>
        <begin position="404"/>
        <end position="483"/>
    </location>
</feature>
<evidence type="ECO:0000256" key="1">
    <source>
        <dbReference type="SAM" id="Phobius"/>
    </source>
</evidence>
<dbReference type="EMBL" id="FOTR01000002">
    <property type="protein sequence ID" value="SFL55255.1"/>
    <property type="molecule type" value="Genomic_DNA"/>
</dbReference>
<keyword evidence="1" id="KW-1133">Transmembrane helix</keyword>
<sequence length="490" mass="56449">MMSEPKRLHPAGMIFNIIQAIRHSVFGFLPLVLLAVGNDAWFYVILGASILIGLIIIFSVLSWFRYTYQLEEDQIRIEQGILIRKKRTISKHRIQSIDLSQNIIHRMMGLTKVQIETAGSDHRIDATLSAVTKADGKMLHDQLKYKKPVTVVDENEGTEGLKQEINEEVQEKDYPQKKVTPKALLAAGSTSGSFGIILGLFGLVFSELETFIPDRFYNQATEWLFSQATQVLIVFAVVVLILLWLIGILQTLIQYWNFTITRYDKELFITRGLLEKKQSTIPLKRIQAVGIKETIIRQPLGLASVYVEIASGEIGQNQDMHTLIFPLMRKKHIVTFLKELLPEYRYQPKELIKLPKKAIPYYMIRVALVPLIATIVIAIMFFEFAWIPLIVTLIACIYGYFQFKTTGYLIQNQQLLVQTRIISRDTALVQHKRLQSLQKKQHILHRKQGLATLDTAILNKFVGRHFIVRELRVEDVNQIADWYSYREKPL</sequence>
<protein>
    <submittedName>
        <fullName evidence="3">Putative membrane protein</fullName>
    </submittedName>
</protein>
<dbReference type="AlphaFoldDB" id="A0A1I4ILX1"/>
<dbReference type="PANTHER" id="PTHR34473">
    <property type="entry name" value="UPF0699 TRANSMEMBRANE PROTEIN YDBS"/>
    <property type="match status" value="1"/>
</dbReference>
<evidence type="ECO:0000313" key="4">
    <source>
        <dbReference type="Proteomes" id="UP000198565"/>
    </source>
</evidence>
<dbReference type="PANTHER" id="PTHR34473:SF2">
    <property type="entry name" value="UPF0699 TRANSMEMBRANE PROTEIN YDBT"/>
    <property type="match status" value="1"/>
</dbReference>
<keyword evidence="1" id="KW-0812">Transmembrane</keyword>
<keyword evidence="1" id="KW-0472">Membrane</keyword>
<dbReference type="Proteomes" id="UP000198565">
    <property type="component" value="Unassembled WGS sequence"/>
</dbReference>
<dbReference type="Pfam" id="PF03703">
    <property type="entry name" value="bPH_2"/>
    <property type="match status" value="3"/>
</dbReference>
<feature type="domain" description="YdbS-like PH" evidence="2">
    <location>
        <begin position="255"/>
        <end position="313"/>
    </location>
</feature>
<dbReference type="OrthoDB" id="2195155at2"/>